<proteinExistence type="predicted"/>
<organism evidence="3 4">
    <name type="scientific">Desulfurobacterium pacificum</name>
    <dbReference type="NCBI Taxonomy" id="240166"/>
    <lineage>
        <taxon>Bacteria</taxon>
        <taxon>Pseudomonadati</taxon>
        <taxon>Aquificota</taxon>
        <taxon>Aquificia</taxon>
        <taxon>Desulfurobacteriales</taxon>
        <taxon>Desulfurobacteriaceae</taxon>
        <taxon>Desulfurobacterium</taxon>
    </lineage>
</organism>
<feature type="transmembrane region" description="Helical" evidence="1">
    <location>
        <begin position="7"/>
        <end position="28"/>
    </location>
</feature>
<feature type="domain" description="PelD GGDEF" evidence="2">
    <location>
        <begin position="304"/>
        <end position="392"/>
    </location>
</feature>
<keyword evidence="4" id="KW-1185">Reference proteome</keyword>
<feature type="transmembrane region" description="Helical" evidence="1">
    <location>
        <begin position="81"/>
        <end position="99"/>
    </location>
</feature>
<dbReference type="InterPro" id="IPR031583">
    <property type="entry name" value="PelD_GGDEF"/>
</dbReference>
<feature type="transmembrane region" description="Helical" evidence="1">
    <location>
        <begin position="43"/>
        <end position="69"/>
    </location>
</feature>
<keyword evidence="1" id="KW-1133">Transmembrane helix</keyword>
<evidence type="ECO:0000313" key="4">
    <source>
        <dbReference type="Proteomes" id="UP001157911"/>
    </source>
</evidence>
<comment type="caution">
    <text evidence="3">The sequence shown here is derived from an EMBL/GenBank/DDBJ whole genome shotgun (WGS) entry which is preliminary data.</text>
</comment>
<sequence length="419" mass="48605">MFREIGVKFVLIEVFLFTVFFFIFGYFLNPSDPLFTSSPINPYLLFLLVVTLYYGLEIGLLAFLLEIAAMGVLYRNWNVEFLLWSLLHVLIAGEFHFFWTRKIRVTEEENLYFKDKIRRQASDFILLKLSHDQLEKHYMVKPVSIRSIIGELKEKLKELGESGGLKEIFEKLKELMVAGFYVQEAGLFLPQRNGFDCVLSVGKEISLDKEDPLVKKALEEKEAVFISQIENQIQSKYLAVIPIYDFASGDKLLGVFVLTRIPFNYFNSDTILSLGVILFWLLNELESVDLVGGVSSILKRYFEYDFLKELSVMVSLRERTGIESSLVIYRVDHLKEDFPLFLSERIRGLDMLNVVDLGGVKLVFVMLPLSSISSARGFVGRIERDFSYSFGKVELPYRIISIDRKIEEKLEYLFKQFEE</sequence>
<evidence type="ECO:0000313" key="3">
    <source>
        <dbReference type="EMBL" id="SMP08365.1"/>
    </source>
</evidence>
<dbReference type="InterPro" id="IPR038367">
    <property type="entry name" value="PelD_GGDEF_sf"/>
</dbReference>
<dbReference type="RefSeq" id="WP_283400113.1">
    <property type="nucleotide sequence ID" value="NZ_FXUB01000001.1"/>
</dbReference>
<keyword evidence="1" id="KW-0472">Membrane</keyword>
<dbReference type="EMBL" id="FXUB01000001">
    <property type="protein sequence ID" value="SMP08365.1"/>
    <property type="molecule type" value="Genomic_DNA"/>
</dbReference>
<dbReference type="Gene3D" id="3.30.70.2880">
    <property type="match status" value="1"/>
</dbReference>
<gene>
    <name evidence="3" type="ORF">SAMN06265339_0615</name>
</gene>
<evidence type="ECO:0000259" key="2">
    <source>
        <dbReference type="Pfam" id="PF16963"/>
    </source>
</evidence>
<evidence type="ECO:0000256" key="1">
    <source>
        <dbReference type="SAM" id="Phobius"/>
    </source>
</evidence>
<accession>A0ABY1NG24</accession>
<dbReference type="Gene3D" id="3.30.450.40">
    <property type="match status" value="1"/>
</dbReference>
<dbReference type="InterPro" id="IPR029016">
    <property type="entry name" value="GAF-like_dom_sf"/>
</dbReference>
<dbReference type="Pfam" id="PF16963">
    <property type="entry name" value="PelD_GGDEF"/>
    <property type="match status" value="1"/>
</dbReference>
<keyword evidence="1" id="KW-0812">Transmembrane</keyword>
<name>A0ABY1NG24_9BACT</name>
<dbReference type="Proteomes" id="UP001157911">
    <property type="component" value="Unassembled WGS sequence"/>
</dbReference>
<protein>
    <submittedName>
        <fullName evidence="3">PelD GGDEF domain-containing protein</fullName>
    </submittedName>
</protein>
<reference evidence="3 4" key="1">
    <citation type="submission" date="2017-05" db="EMBL/GenBank/DDBJ databases">
        <authorList>
            <person name="Varghese N."/>
            <person name="Submissions S."/>
        </authorList>
    </citation>
    <scope>NUCLEOTIDE SEQUENCE [LARGE SCALE GENOMIC DNA]</scope>
    <source>
        <strain evidence="3 4">DSM 15522</strain>
    </source>
</reference>